<dbReference type="Gene3D" id="2.60.40.10">
    <property type="entry name" value="Immunoglobulins"/>
    <property type="match status" value="1"/>
</dbReference>
<proteinExistence type="predicted"/>
<evidence type="ECO:0000313" key="1">
    <source>
        <dbReference type="EMBL" id="KZS10240.1"/>
    </source>
</evidence>
<dbReference type="InterPro" id="IPR013783">
    <property type="entry name" value="Ig-like_fold"/>
</dbReference>
<evidence type="ECO:0000313" key="2">
    <source>
        <dbReference type="Proteomes" id="UP000076858"/>
    </source>
</evidence>
<keyword evidence="2" id="KW-1185">Reference proteome</keyword>
<dbReference type="InterPro" id="IPR013106">
    <property type="entry name" value="Ig_V-set"/>
</dbReference>
<dbReference type="Proteomes" id="UP000076858">
    <property type="component" value="Unassembled WGS sequence"/>
</dbReference>
<dbReference type="STRING" id="35525.A0A164T746"/>
<dbReference type="SUPFAM" id="SSF48726">
    <property type="entry name" value="Immunoglobulin"/>
    <property type="match status" value="1"/>
</dbReference>
<dbReference type="Pfam" id="PF07686">
    <property type="entry name" value="V-set"/>
    <property type="match status" value="1"/>
</dbReference>
<dbReference type="EMBL" id="LRGB01001867">
    <property type="protein sequence ID" value="KZS10240.1"/>
    <property type="molecule type" value="Genomic_DNA"/>
</dbReference>
<dbReference type="PANTHER" id="PTHR23278">
    <property type="entry name" value="SIDESTEP PROTEIN"/>
    <property type="match status" value="1"/>
</dbReference>
<dbReference type="PANTHER" id="PTHR23278:SF19">
    <property type="entry name" value="OBSCURIN"/>
    <property type="match status" value="1"/>
</dbReference>
<dbReference type="PROSITE" id="PS50835">
    <property type="entry name" value="IG_LIKE"/>
    <property type="match status" value="1"/>
</dbReference>
<sequence length="179" mass="20622">MITSRHRRRAAGRSFLFLFCCTLSLNVAQSTNAIDIDTPIPVITVNTLAGYTTKLECDLQSSRPDDSAYLVLWYIESEKQPIYSVDLRARPLEQAKHWKNERLASRAQFDTSAASSAAFMLSNVSEDDDGIYRCRVDFRHTPTRHVRYQLNVVRKFQYFQLPILLVATYTNDCDQYAVR</sequence>
<comment type="caution">
    <text evidence="1">The sequence shown here is derived from an EMBL/GenBank/DDBJ whole genome shotgun (WGS) entry which is preliminary data.</text>
</comment>
<dbReference type="InterPro" id="IPR036179">
    <property type="entry name" value="Ig-like_dom_sf"/>
</dbReference>
<dbReference type="InterPro" id="IPR007110">
    <property type="entry name" value="Ig-like_dom"/>
</dbReference>
<dbReference type="OrthoDB" id="6350696at2759"/>
<protein>
    <submittedName>
        <fullName evidence="1">Sidestep protein</fullName>
    </submittedName>
</protein>
<accession>A0A164T746</accession>
<gene>
    <name evidence="1" type="ORF">APZ42_025340</name>
</gene>
<organism evidence="1 2">
    <name type="scientific">Daphnia magna</name>
    <dbReference type="NCBI Taxonomy" id="35525"/>
    <lineage>
        <taxon>Eukaryota</taxon>
        <taxon>Metazoa</taxon>
        <taxon>Ecdysozoa</taxon>
        <taxon>Arthropoda</taxon>
        <taxon>Crustacea</taxon>
        <taxon>Branchiopoda</taxon>
        <taxon>Diplostraca</taxon>
        <taxon>Cladocera</taxon>
        <taxon>Anomopoda</taxon>
        <taxon>Daphniidae</taxon>
        <taxon>Daphnia</taxon>
    </lineage>
</organism>
<name>A0A164T746_9CRUS</name>
<reference evidence="1 2" key="1">
    <citation type="submission" date="2016-03" db="EMBL/GenBank/DDBJ databases">
        <title>EvidentialGene: Evidence-directed Construction of Genes on Genomes.</title>
        <authorList>
            <person name="Gilbert D.G."/>
            <person name="Choi J.-H."/>
            <person name="Mockaitis K."/>
            <person name="Colbourne J."/>
            <person name="Pfrender M."/>
        </authorList>
    </citation>
    <scope>NUCLEOTIDE SEQUENCE [LARGE SCALE GENOMIC DNA]</scope>
    <source>
        <strain evidence="1 2">Xinb3</strain>
        <tissue evidence="1">Complete organism</tissue>
    </source>
</reference>
<dbReference type="AlphaFoldDB" id="A0A164T746"/>